<name>A0A9N9RID0_9DIPT</name>
<keyword evidence="4" id="KW-0732">Signal</keyword>
<dbReference type="PRINTS" id="PR00947">
    <property type="entry name" value="CUTICLE"/>
</dbReference>
<accession>A0A9N9RID0</accession>
<dbReference type="PROSITE" id="PS00233">
    <property type="entry name" value="CHIT_BIND_RR_1"/>
    <property type="match status" value="1"/>
</dbReference>
<gene>
    <name evidence="5" type="ORF">CHIRRI_LOCUS157</name>
</gene>
<dbReference type="InterPro" id="IPR031311">
    <property type="entry name" value="CHIT_BIND_RR_consensus"/>
</dbReference>
<dbReference type="GO" id="GO:0008010">
    <property type="term" value="F:structural constituent of chitin-based larval cuticle"/>
    <property type="evidence" value="ECO:0007669"/>
    <property type="project" value="TreeGrafter"/>
</dbReference>
<dbReference type="InterPro" id="IPR000618">
    <property type="entry name" value="Insect_cuticle"/>
</dbReference>
<dbReference type="PANTHER" id="PTHR10380:SF229">
    <property type="entry name" value="CUTICULAR PROTEIN 49AF, ISOFORM A"/>
    <property type="match status" value="1"/>
</dbReference>
<dbReference type="AlphaFoldDB" id="A0A9N9RID0"/>
<dbReference type="GO" id="GO:0062129">
    <property type="term" value="C:chitin-based extracellular matrix"/>
    <property type="evidence" value="ECO:0007669"/>
    <property type="project" value="TreeGrafter"/>
</dbReference>
<feature type="region of interest" description="Disordered" evidence="3">
    <location>
        <begin position="20"/>
        <end position="42"/>
    </location>
</feature>
<dbReference type="EMBL" id="OU895877">
    <property type="protein sequence ID" value="CAG9797157.1"/>
    <property type="molecule type" value="Genomic_DNA"/>
</dbReference>
<protein>
    <submittedName>
        <fullName evidence="5">Uncharacterized protein</fullName>
    </submittedName>
</protein>
<evidence type="ECO:0000256" key="1">
    <source>
        <dbReference type="ARBA" id="ARBA00022460"/>
    </source>
</evidence>
<dbReference type="PROSITE" id="PS51155">
    <property type="entry name" value="CHIT_BIND_RR_2"/>
    <property type="match status" value="1"/>
</dbReference>
<feature type="chain" id="PRO_5040433602" evidence="4">
    <location>
        <begin position="16"/>
        <end position="153"/>
    </location>
</feature>
<evidence type="ECO:0000313" key="6">
    <source>
        <dbReference type="Proteomes" id="UP001153620"/>
    </source>
</evidence>
<sequence length="153" mass="17244">MRFIVLCGFFVAVMAQRHNQQQHQQQQPQQYNNNNNINENDNKYKHIPIVSHQQNLEYDGRFNYAFETGDGTKVEQSGALKTSSFDPKSAGEAVEGSYSYIGDDGQTYSISYRADENGYQAFGANLPTPPPIPPEIAKAVEYLKSLPPHKDNQ</sequence>
<organism evidence="5 6">
    <name type="scientific">Chironomus riparius</name>
    <dbReference type="NCBI Taxonomy" id="315576"/>
    <lineage>
        <taxon>Eukaryota</taxon>
        <taxon>Metazoa</taxon>
        <taxon>Ecdysozoa</taxon>
        <taxon>Arthropoda</taxon>
        <taxon>Hexapoda</taxon>
        <taxon>Insecta</taxon>
        <taxon>Pterygota</taxon>
        <taxon>Neoptera</taxon>
        <taxon>Endopterygota</taxon>
        <taxon>Diptera</taxon>
        <taxon>Nematocera</taxon>
        <taxon>Chironomoidea</taxon>
        <taxon>Chironomidae</taxon>
        <taxon>Chironominae</taxon>
        <taxon>Chironomus</taxon>
    </lineage>
</organism>
<feature type="signal peptide" evidence="4">
    <location>
        <begin position="1"/>
        <end position="15"/>
    </location>
</feature>
<keyword evidence="6" id="KW-1185">Reference proteome</keyword>
<dbReference type="PANTHER" id="PTHR10380">
    <property type="entry name" value="CUTICLE PROTEIN"/>
    <property type="match status" value="1"/>
</dbReference>
<dbReference type="Pfam" id="PF00379">
    <property type="entry name" value="Chitin_bind_4"/>
    <property type="match status" value="1"/>
</dbReference>
<evidence type="ECO:0000313" key="5">
    <source>
        <dbReference type="EMBL" id="CAG9797157.1"/>
    </source>
</evidence>
<keyword evidence="1 2" id="KW-0193">Cuticle</keyword>
<proteinExistence type="predicted"/>
<reference evidence="5" key="2">
    <citation type="submission" date="2022-10" db="EMBL/GenBank/DDBJ databases">
        <authorList>
            <consortium name="ENA_rothamsted_submissions"/>
            <consortium name="culmorum"/>
            <person name="King R."/>
        </authorList>
    </citation>
    <scope>NUCLEOTIDE SEQUENCE</scope>
</reference>
<feature type="compositionally biased region" description="Low complexity" evidence="3">
    <location>
        <begin position="20"/>
        <end position="39"/>
    </location>
</feature>
<evidence type="ECO:0000256" key="3">
    <source>
        <dbReference type="SAM" id="MobiDB-lite"/>
    </source>
</evidence>
<dbReference type="OrthoDB" id="6379191at2759"/>
<evidence type="ECO:0000256" key="2">
    <source>
        <dbReference type="PROSITE-ProRule" id="PRU00497"/>
    </source>
</evidence>
<dbReference type="InterPro" id="IPR050468">
    <property type="entry name" value="Cuticle_Struct_Prot"/>
</dbReference>
<evidence type="ECO:0000256" key="4">
    <source>
        <dbReference type="SAM" id="SignalP"/>
    </source>
</evidence>
<dbReference type="Proteomes" id="UP001153620">
    <property type="component" value="Chromosome 1"/>
</dbReference>
<reference evidence="5" key="1">
    <citation type="submission" date="2022-01" db="EMBL/GenBank/DDBJ databases">
        <authorList>
            <person name="King R."/>
        </authorList>
    </citation>
    <scope>NUCLEOTIDE SEQUENCE</scope>
</reference>